<dbReference type="EMBL" id="CM042047">
    <property type="protein sequence ID" value="KAI3773190.1"/>
    <property type="molecule type" value="Genomic_DNA"/>
</dbReference>
<sequence length="84" mass="10263">MYWYYYYYYYYYYYFAECIGIIILHLFGRLLLVKKWGWFCLYGSGIMTCGVLKSNIWLRRCNQESELRLALQRGQNRGHGPDPC</sequence>
<accession>A0ACB9FPZ8</accession>
<evidence type="ECO:0000313" key="1">
    <source>
        <dbReference type="EMBL" id="KAI3773190.1"/>
    </source>
</evidence>
<reference evidence="2" key="1">
    <citation type="journal article" date="2022" name="Mol. Ecol. Resour.">
        <title>The genomes of chicory, endive, great burdock and yacon provide insights into Asteraceae palaeo-polyploidization history and plant inulin production.</title>
        <authorList>
            <person name="Fan W."/>
            <person name="Wang S."/>
            <person name="Wang H."/>
            <person name="Wang A."/>
            <person name="Jiang F."/>
            <person name="Liu H."/>
            <person name="Zhao H."/>
            <person name="Xu D."/>
            <person name="Zhang Y."/>
        </authorList>
    </citation>
    <scope>NUCLEOTIDE SEQUENCE [LARGE SCALE GENOMIC DNA]</scope>
    <source>
        <strain evidence="2">cv. Niubang</strain>
    </source>
</reference>
<comment type="caution">
    <text evidence="1">The sequence shown here is derived from an EMBL/GenBank/DDBJ whole genome shotgun (WGS) entry which is preliminary data.</text>
</comment>
<name>A0ACB9FPZ8_ARCLA</name>
<dbReference type="Proteomes" id="UP001055879">
    <property type="component" value="Linkage Group LG01"/>
</dbReference>
<proteinExistence type="predicted"/>
<organism evidence="1 2">
    <name type="scientific">Arctium lappa</name>
    <name type="common">Greater burdock</name>
    <name type="synonym">Lappa major</name>
    <dbReference type="NCBI Taxonomy" id="4217"/>
    <lineage>
        <taxon>Eukaryota</taxon>
        <taxon>Viridiplantae</taxon>
        <taxon>Streptophyta</taxon>
        <taxon>Embryophyta</taxon>
        <taxon>Tracheophyta</taxon>
        <taxon>Spermatophyta</taxon>
        <taxon>Magnoliopsida</taxon>
        <taxon>eudicotyledons</taxon>
        <taxon>Gunneridae</taxon>
        <taxon>Pentapetalae</taxon>
        <taxon>asterids</taxon>
        <taxon>campanulids</taxon>
        <taxon>Asterales</taxon>
        <taxon>Asteraceae</taxon>
        <taxon>Carduoideae</taxon>
        <taxon>Cardueae</taxon>
        <taxon>Arctiinae</taxon>
        <taxon>Arctium</taxon>
    </lineage>
</organism>
<evidence type="ECO:0000313" key="2">
    <source>
        <dbReference type="Proteomes" id="UP001055879"/>
    </source>
</evidence>
<reference evidence="1 2" key="2">
    <citation type="journal article" date="2022" name="Mol. Ecol. Resour.">
        <title>The genomes of chicory, endive, great burdock and yacon provide insights into Asteraceae paleo-polyploidization history and plant inulin production.</title>
        <authorList>
            <person name="Fan W."/>
            <person name="Wang S."/>
            <person name="Wang H."/>
            <person name="Wang A."/>
            <person name="Jiang F."/>
            <person name="Liu H."/>
            <person name="Zhao H."/>
            <person name="Xu D."/>
            <person name="Zhang Y."/>
        </authorList>
    </citation>
    <scope>NUCLEOTIDE SEQUENCE [LARGE SCALE GENOMIC DNA]</scope>
    <source>
        <strain evidence="2">cv. Niubang</strain>
    </source>
</reference>
<protein>
    <submittedName>
        <fullName evidence="1">Uncharacterized protein</fullName>
    </submittedName>
</protein>
<gene>
    <name evidence="1" type="ORF">L6452_04394</name>
</gene>
<keyword evidence="2" id="KW-1185">Reference proteome</keyword>